<protein>
    <recommendedName>
        <fullName evidence="3">N-acetyltransferase domain-containing protein</fullName>
    </recommendedName>
</protein>
<feature type="domain" description="N-acetyltransferase" evidence="3">
    <location>
        <begin position="105"/>
        <end position="245"/>
    </location>
</feature>
<keyword evidence="2" id="KW-0472">Membrane</keyword>
<evidence type="ECO:0000256" key="2">
    <source>
        <dbReference type="SAM" id="Phobius"/>
    </source>
</evidence>
<dbReference type="Proteomes" id="UP001165079">
    <property type="component" value="Unassembled WGS sequence"/>
</dbReference>
<keyword evidence="2" id="KW-0812">Transmembrane</keyword>
<dbReference type="RefSeq" id="WP_285665387.1">
    <property type="nucleotide sequence ID" value="NZ_BSTX01000003.1"/>
</dbReference>
<proteinExistence type="predicted"/>
<evidence type="ECO:0000259" key="3">
    <source>
        <dbReference type="PROSITE" id="PS51186"/>
    </source>
</evidence>
<evidence type="ECO:0000313" key="5">
    <source>
        <dbReference type="Proteomes" id="UP001165079"/>
    </source>
</evidence>
<feature type="region of interest" description="Disordered" evidence="1">
    <location>
        <begin position="1"/>
        <end position="25"/>
    </location>
</feature>
<dbReference type="Pfam" id="PF08445">
    <property type="entry name" value="FR47"/>
    <property type="match status" value="1"/>
</dbReference>
<sequence length="245" mass="24620">MTITTSAPFAPPSSPPSSSTSSNAPSTVVLSPLIRDWQAGWGLARSLSPAADVPGGLKATLGLPGRAHEYIALGDEPSVVTGLAREVATGAEPSWLTVMTGDLDRTVALMRAEGLAPFAETETFMTTGLGGHPRREAPEGYAVAVTVEDRGGAGGLVRAEVTRDGELAASGVMAVVGATGVAHTIATDPAHRRRGLGSVVMAALSGAAVGAGASVGVLIASADGERLYTSLGWDVLATVVSARLP</sequence>
<dbReference type="SUPFAM" id="SSF55729">
    <property type="entry name" value="Acyl-CoA N-acyltransferases (Nat)"/>
    <property type="match status" value="1"/>
</dbReference>
<keyword evidence="2" id="KW-1133">Transmembrane helix</keyword>
<gene>
    <name evidence="4" type="ORF">Afil01_50710</name>
</gene>
<dbReference type="PROSITE" id="PS51186">
    <property type="entry name" value="GNAT"/>
    <property type="match status" value="1"/>
</dbReference>
<feature type="compositionally biased region" description="Low complexity" evidence="1">
    <location>
        <begin position="16"/>
        <end position="25"/>
    </location>
</feature>
<dbReference type="GO" id="GO:0016747">
    <property type="term" value="F:acyltransferase activity, transferring groups other than amino-acyl groups"/>
    <property type="evidence" value="ECO:0007669"/>
    <property type="project" value="InterPro"/>
</dbReference>
<evidence type="ECO:0000313" key="4">
    <source>
        <dbReference type="EMBL" id="GLZ80264.1"/>
    </source>
</evidence>
<evidence type="ECO:0000256" key="1">
    <source>
        <dbReference type="SAM" id="MobiDB-lite"/>
    </source>
</evidence>
<keyword evidence="5" id="KW-1185">Reference proteome</keyword>
<dbReference type="InterPro" id="IPR000182">
    <property type="entry name" value="GNAT_dom"/>
</dbReference>
<comment type="caution">
    <text evidence="4">The sequence shown here is derived from an EMBL/GenBank/DDBJ whole genome shotgun (WGS) entry which is preliminary data.</text>
</comment>
<feature type="transmembrane region" description="Helical" evidence="2">
    <location>
        <begin position="199"/>
        <end position="222"/>
    </location>
</feature>
<dbReference type="Gene3D" id="3.40.630.30">
    <property type="match status" value="1"/>
</dbReference>
<organism evidence="4 5">
    <name type="scientific">Actinorhabdospora filicis</name>
    <dbReference type="NCBI Taxonomy" id="1785913"/>
    <lineage>
        <taxon>Bacteria</taxon>
        <taxon>Bacillati</taxon>
        <taxon>Actinomycetota</taxon>
        <taxon>Actinomycetes</taxon>
        <taxon>Micromonosporales</taxon>
        <taxon>Micromonosporaceae</taxon>
        <taxon>Actinorhabdospora</taxon>
    </lineage>
</organism>
<dbReference type="EMBL" id="BSTX01000003">
    <property type="protein sequence ID" value="GLZ80264.1"/>
    <property type="molecule type" value="Genomic_DNA"/>
</dbReference>
<dbReference type="InterPro" id="IPR016181">
    <property type="entry name" value="Acyl_CoA_acyltransferase"/>
</dbReference>
<reference evidence="4" key="1">
    <citation type="submission" date="2023-03" db="EMBL/GenBank/DDBJ databases">
        <title>Actinorhabdospora filicis NBRC 111898.</title>
        <authorList>
            <person name="Ichikawa N."/>
            <person name="Sato H."/>
            <person name="Tonouchi N."/>
        </authorList>
    </citation>
    <scope>NUCLEOTIDE SEQUENCE</scope>
    <source>
        <strain evidence="4">NBRC 111898</strain>
    </source>
</reference>
<dbReference type="AlphaFoldDB" id="A0A9W6SNR5"/>
<dbReference type="InterPro" id="IPR013653">
    <property type="entry name" value="GCN5-like_dom"/>
</dbReference>
<accession>A0A9W6SNR5</accession>
<name>A0A9W6SNR5_9ACTN</name>